<dbReference type="Proteomes" id="UP001275049">
    <property type="component" value="Unassembled WGS sequence"/>
</dbReference>
<reference evidence="2 3" key="1">
    <citation type="submission" date="2023-10" db="EMBL/GenBank/DDBJ databases">
        <title>Whole Genome based description of the genera Actinobaculum and Actinotignum reveals a complex phylogenetic relationship within the species included in the genus Actinotignum.</title>
        <authorList>
            <person name="Jensen C.S."/>
            <person name="Dargis R."/>
            <person name="Kemp M."/>
            <person name="Christensen J.J."/>
        </authorList>
    </citation>
    <scope>NUCLEOTIDE SEQUENCE</scope>
    <source>
        <strain evidence="2">SLA_B511</strain>
        <strain evidence="1 3">SLA_B974</strain>
    </source>
</reference>
<accession>A0AAW9HUU3</accession>
<dbReference type="RefSeq" id="WP_146002341.1">
    <property type="nucleotide sequence ID" value="NZ_CP126967.1"/>
</dbReference>
<sequence>MYTDGSPQHIAQQLLASLDTAFTQGPEFVKDVIGEGNDEYLRNISSFLEAHPVAEVKTVVRDAMWQDAGKLMVFSVQEKLRFRDGKVVPEQRQQCSLWTLNKSERRVHAVEPCP</sequence>
<proteinExistence type="predicted"/>
<name>A0AAW9HUU3_9ACTO</name>
<evidence type="ECO:0000313" key="4">
    <source>
        <dbReference type="Proteomes" id="UP001281731"/>
    </source>
</evidence>
<dbReference type="AlphaFoldDB" id="A0AAW9HUU3"/>
<keyword evidence="3" id="KW-1185">Reference proteome</keyword>
<organism evidence="2 4">
    <name type="scientific">Actinotignum urinale</name>
    <dbReference type="NCBI Taxonomy" id="190146"/>
    <lineage>
        <taxon>Bacteria</taxon>
        <taxon>Bacillati</taxon>
        <taxon>Actinomycetota</taxon>
        <taxon>Actinomycetes</taxon>
        <taxon>Actinomycetales</taxon>
        <taxon>Actinomycetaceae</taxon>
        <taxon>Actinotignum</taxon>
    </lineage>
</organism>
<dbReference type="EMBL" id="JAWNGA010000001">
    <property type="protein sequence ID" value="MDY5132198.1"/>
    <property type="molecule type" value="Genomic_DNA"/>
</dbReference>
<dbReference type="Proteomes" id="UP001281731">
    <property type="component" value="Unassembled WGS sequence"/>
</dbReference>
<evidence type="ECO:0000313" key="1">
    <source>
        <dbReference type="EMBL" id="MDY5132198.1"/>
    </source>
</evidence>
<evidence type="ECO:0000313" key="3">
    <source>
        <dbReference type="Proteomes" id="UP001275049"/>
    </source>
</evidence>
<gene>
    <name evidence="2" type="ORF">R6G80_06785</name>
    <name evidence="1" type="ORF">R6G86_00360</name>
</gene>
<comment type="caution">
    <text evidence="2">The sequence shown here is derived from an EMBL/GenBank/DDBJ whole genome shotgun (WGS) entry which is preliminary data.</text>
</comment>
<evidence type="ECO:0000313" key="2">
    <source>
        <dbReference type="EMBL" id="MDY5155424.1"/>
    </source>
</evidence>
<dbReference type="EMBL" id="JAWNGC010000008">
    <property type="protein sequence ID" value="MDY5155424.1"/>
    <property type="molecule type" value="Genomic_DNA"/>
</dbReference>
<protein>
    <submittedName>
        <fullName evidence="2">Uncharacterized protein</fullName>
    </submittedName>
</protein>